<accession>A0A1J5S2Z5</accession>
<feature type="transmembrane region" description="Helical" evidence="1">
    <location>
        <begin position="150"/>
        <end position="170"/>
    </location>
</feature>
<comment type="caution">
    <text evidence="2">The sequence shown here is derived from an EMBL/GenBank/DDBJ whole genome shotgun (WGS) entry which is preliminary data.</text>
</comment>
<feature type="transmembrane region" description="Helical" evidence="1">
    <location>
        <begin position="282"/>
        <end position="307"/>
    </location>
</feature>
<feature type="transmembrane region" description="Helical" evidence="1">
    <location>
        <begin position="94"/>
        <end position="113"/>
    </location>
</feature>
<evidence type="ECO:0000313" key="2">
    <source>
        <dbReference type="EMBL" id="OIQ98519.1"/>
    </source>
</evidence>
<name>A0A1J5S2Z5_9ZZZZ</name>
<organism evidence="2">
    <name type="scientific">mine drainage metagenome</name>
    <dbReference type="NCBI Taxonomy" id="410659"/>
    <lineage>
        <taxon>unclassified sequences</taxon>
        <taxon>metagenomes</taxon>
        <taxon>ecological metagenomes</taxon>
    </lineage>
</organism>
<keyword evidence="1" id="KW-1133">Transmembrane helix</keyword>
<evidence type="ECO:0000256" key="1">
    <source>
        <dbReference type="SAM" id="Phobius"/>
    </source>
</evidence>
<feature type="transmembrane region" description="Helical" evidence="1">
    <location>
        <begin position="64"/>
        <end position="82"/>
    </location>
</feature>
<feature type="transmembrane region" description="Helical" evidence="1">
    <location>
        <begin position="120"/>
        <end position="138"/>
    </location>
</feature>
<proteinExistence type="predicted"/>
<gene>
    <name evidence="2" type="ORF">GALL_194940</name>
</gene>
<keyword evidence="1" id="KW-0472">Membrane</keyword>
<feature type="transmembrane region" description="Helical" evidence="1">
    <location>
        <begin position="31"/>
        <end position="52"/>
    </location>
</feature>
<keyword evidence="1" id="KW-0812">Transmembrane</keyword>
<dbReference type="AlphaFoldDB" id="A0A1J5S2Z5"/>
<reference evidence="2" key="1">
    <citation type="submission" date="2016-10" db="EMBL/GenBank/DDBJ databases">
        <title>Sequence of Gallionella enrichment culture.</title>
        <authorList>
            <person name="Poehlein A."/>
            <person name="Muehling M."/>
            <person name="Daniel R."/>
        </authorList>
    </citation>
    <scope>NUCLEOTIDE SEQUENCE</scope>
</reference>
<feature type="transmembrane region" description="Helical" evidence="1">
    <location>
        <begin position="249"/>
        <end position="270"/>
    </location>
</feature>
<protein>
    <submittedName>
        <fullName evidence="2">Uncharacterized protein</fullName>
    </submittedName>
</protein>
<sequence>MEMPSTHRYLFRSGAKIPHWLQKFAFLEPDLLISILVIAFAWITQIIFWRIVSWEISFQMNLSGVVLPIGSYFIASVAVTSVRTKANNIWNALLPNWMLAVAWITLTSIFVGISILYRSIALFSLSAALFGMGMYPLLQQAKSFFNSGQPKIALFCATLLGVGVGVFATSGDLFANHHLRDMTLALACCQLIAVIGLQIQNNRLGNSQELKFGHPRTVRYQSLADSLTQAGCGALMAAPIALAPIFKALCGLGLTGFTFGYIAHYCAMLLPSFLDNSSRHTFYNYAVSAAYVISMTFGHIFPLLYLFKADWW</sequence>
<dbReference type="EMBL" id="MLJW01000118">
    <property type="protein sequence ID" value="OIQ98519.1"/>
    <property type="molecule type" value="Genomic_DNA"/>
</dbReference>